<name>A0A9P4P5K2_9PEZI</name>
<dbReference type="Pfam" id="PF00646">
    <property type="entry name" value="F-box"/>
    <property type="match status" value="1"/>
</dbReference>
<dbReference type="AlphaFoldDB" id="A0A9P4P5K2"/>
<feature type="region of interest" description="Disordered" evidence="3">
    <location>
        <begin position="347"/>
        <end position="370"/>
    </location>
</feature>
<evidence type="ECO:0000256" key="3">
    <source>
        <dbReference type="SAM" id="MobiDB-lite"/>
    </source>
</evidence>
<dbReference type="SUPFAM" id="SSF81383">
    <property type="entry name" value="F-box domain"/>
    <property type="match status" value="1"/>
</dbReference>
<dbReference type="InterPro" id="IPR036047">
    <property type="entry name" value="F-box-like_dom_sf"/>
</dbReference>
<dbReference type="Gene3D" id="1.20.1280.50">
    <property type="match status" value="1"/>
</dbReference>
<evidence type="ECO:0000256" key="2">
    <source>
        <dbReference type="ARBA" id="ARBA00022786"/>
    </source>
</evidence>
<dbReference type="OrthoDB" id="722566at2759"/>
<dbReference type="EMBL" id="MU007009">
    <property type="protein sequence ID" value="KAF2437163.1"/>
    <property type="molecule type" value="Genomic_DNA"/>
</dbReference>
<organism evidence="5 6">
    <name type="scientific">Tothia fuscella</name>
    <dbReference type="NCBI Taxonomy" id="1048955"/>
    <lineage>
        <taxon>Eukaryota</taxon>
        <taxon>Fungi</taxon>
        <taxon>Dikarya</taxon>
        <taxon>Ascomycota</taxon>
        <taxon>Pezizomycotina</taxon>
        <taxon>Dothideomycetes</taxon>
        <taxon>Pleosporomycetidae</taxon>
        <taxon>Venturiales</taxon>
        <taxon>Cylindrosympodiaceae</taxon>
        <taxon>Tothia</taxon>
    </lineage>
</organism>
<reference evidence="5" key="1">
    <citation type="journal article" date="2020" name="Stud. Mycol.">
        <title>101 Dothideomycetes genomes: a test case for predicting lifestyles and emergence of pathogens.</title>
        <authorList>
            <person name="Haridas S."/>
            <person name="Albert R."/>
            <person name="Binder M."/>
            <person name="Bloem J."/>
            <person name="Labutti K."/>
            <person name="Salamov A."/>
            <person name="Andreopoulos B."/>
            <person name="Baker S."/>
            <person name="Barry K."/>
            <person name="Bills G."/>
            <person name="Bluhm B."/>
            <person name="Cannon C."/>
            <person name="Castanera R."/>
            <person name="Culley D."/>
            <person name="Daum C."/>
            <person name="Ezra D."/>
            <person name="Gonzalez J."/>
            <person name="Henrissat B."/>
            <person name="Kuo A."/>
            <person name="Liang C."/>
            <person name="Lipzen A."/>
            <person name="Lutzoni F."/>
            <person name="Magnuson J."/>
            <person name="Mondo S."/>
            <person name="Nolan M."/>
            <person name="Ohm R."/>
            <person name="Pangilinan J."/>
            <person name="Park H.-J."/>
            <person name="Ramirez L."/>
            <person name="Alfaro M."/>
            <person name="Sun H."/>
            <person name="Tritt A."/>
            <person name="Yoshinaga Y."/>
            <person name="Zwiers L.-H."/>
            <person name="Turgeon B."/>
            <person name="Goodwin S."/>
            <person name="Spatafora J."/>
            <person name="Crous P."/>
            <person name="Grigoriev I."/>
        </authorList>
    </citation>
    <scope>NUCLEOTIDE SEQUENCE</scope>
    <source>
        <strain evidence="5">CBS 130266</strain>
    </source>
</reference>
<feature type="domain" description="F-box" evidence="4">
    <location>
        <begin position="10"/>
        <end position="45"/>
    </location>
</feature>
<evidence type="ECO:0000313" key="5">
    <source>
        <dbReference type="EMBL" id="KAF2437163.1"/>
    </source>
</evidence>
<dbReference type="InterPro" id="IPR001810">
    <property type="entry name" value="F-box_dom"/>
</dbReference>
<dbReference type="Proteomes" id="UP000800235">
    <property type="component" value="Unassembled WGS sequence"/>
</dbReference>
<dbReference type="PANTHER" id="PTHR10706">
    <property type="entry name" value="F-BOX FAMILY PROTEIN"/>
    <property type="match status" value="1"/>
</dbReference>
<accession>A0A9P4P5K2</accession>
<dbReference type="PANTHER" id="PTHR10706:SF130">
    <property type="entry name" value="F-BOX ONLY PROTEIN 31"/>
    <property type="match status" value="1"/>
</dbReference>
<dbReference type="InterPro" id="IPR045048">
    <property type="entry name" value="FBXO31/39"/>
</dbReference>
<evidence type="ECO:0000313" key="6">
    <source>
        <dbReference type="Proteomes" id="UP000800235"/>
    </source>
</evidence>
<evidence type="ECO:0000259" key="4">
    <source>
        <dbReference type="Pfam" id="PF00646"/>
    </source>
</evidence>
<dbReference type="Pfam" id="PF12014">
    <property type="entry name" value="Cyclin_D1_bind"/>
    <property type="match status" value="1"/>
</dbReference>
<comment type="caution">
    <text evidence="5">The sequence shown here is derived from an EMBL/GenBank/DDBJ whole genome shotgun (WGS) entry which is preliminary data.</text>
</comment>
<gene>
    <name evidence="5" type="ORF">EJ08DRAFT_15368</name>
</gene>
<feature type="compositionally biased region" description="Basic and acidic residues" evidence="3">
    <location>
        <begin position="351"/>
        <end position="362"/>
    </location>
</feature>
<sequence>MENAQPESFLLQLPAELIQNILSFLPAASLGLLASSCSLLHQHTLNELHWCAQVQQCIPGTRLSKAYPAESFRALYKSHHPFLFLPKHKIWFSDTAHTGKLLIARYSHSRQTIEAYALAAERGASRFEFWAWNKDVIIHSFEPNVQLDLNRPIIQITPDESWTRGRNIYAEDIPMFNTRGPGFPIGNGMSSVFMHTRPLPVAAIGPATQVWPPQTLPAMSRTRNSSGVSFRQVGHRPTKFSEISDSTFRIVNRVNYNTHLVGVRRVGEHVDTYATLPPESYTPTKAKPYRGIWVGDYSGHGCEFLAVLQPDIPQKLPDGALEAIEHNKRSVSPGSEASWRTALSSLENDDDSHSDMFEHSPTADDSLPAVDAKEVVSNRANKENMDIVEHTGQIMAIKLTGDPNVPRGEYTFIAPDISDNGLLRVAREEIFQDARIVRSVGHIAARGFREDGYIPSQLILVSHDTLAQYWEEFGHISFYKRVDIDSFLHAD</sequence>
<keyword evidence="6" id="KW-1185">Reference proteome</keyword>
<evidence type="ECO:0000256" key="1">
    <source>
        <dbReference type="ARBA" id="ARBA00004906"/>
    </source>
</evidence>
<protein>
    <recommendedName>
        <fullName evidence="4">F-box domain-containing protein</fullName>
    </recommendedName>
</protein>
<proteinExistence type="predicted"/>
<keyword evidence="2" id="KW-0833">Ubl conjugation pathway</keyword>
<comment type="pathway">
    <text evidence="1">Protein modification; protein ubiquitination.</text>
</comment>